<dbReference type="GeneID" id="102196082"/>
<accession>A0A9Y3RJE6</accession>
<protein>
    <submittedName>
        <fullName evidence="3">Uncharacterized protein LOC102196082</fullName>
    </submittedName>
</protein>
<gene>
    <name evidence="3" type="primary">LOC102196082</name>
</gene>
<dbReference type="AlphaFoldDB" id="A0A9Y3RJE6"/>
<evidence type="ECO:0000256" key="1">
    <source>
        <dbReference type="SAM" id="Phobius"/>
    </source>
</evidence>
<dbReference type="Gene3D" id="2.60.120.40">
    <property type="match status" value="1"/>
</dbReference>
<reference evidence="3" key="1">
    <citation type="submission" date="2025-08" db="UniProtKB">
        <authorList>
            <consortium name="RefSeq"/>
        </authorList>
    </citation>
    <scope>IDENTIFICATION</scope>
</reference>
<organism evidence="2 3">
    <name type="scientific">Pundamilia nyererei</name>
    <dbReference type="NCBI Taxonomy" id="303518"/>
    <lineage>
        <taxon>Eukaryota</taxon>
        <taxon>Metazoa</taxon>
        <taxon>Chordata</taxon>
        <taxon>Craniata</taxon>
        <taxon>Vertebrata</taxon>
        <taxon>Euteleostomi</taxon>
        <taxon>Actinopterygii</taxon>
        <taxon>Neopterygii</taxon>
        <taxon>Teleostei</taxon>
        <taxon>Neoteleostei</taxon>
        <taxon>Acanthomorphata</taxon>
        <taxon>Ovalentaria</taxon>
        <taxon>Cichlomorphae</taxon>
        <taxon>Cichliformes</taxon>
        <taxon>Cichlidae</taxon>
        <taxon>African cichlids</taxon>
        <taxon>Pseudocrenilabrinae</taxon>
        <taxon>Haplochromini</taxon>
        <taxon>Pundamilia</taxon>
    </lineage>
</organism>
<keyword evidence="1" id="KW-0472">Membrane</keyword>
<evidence type="ECO:0000313" key="2">
    <source>
        <dbReference type="Proteomes" id="UP000695023"/>
    </source>
</evidence>
<dbReference type="InterPro" id="IPR008983">
    <property type="entry name" value="Tumour_necrosis_fac-like_dom"/>
</dbReference>
<keyword evidence="2" id="KW-1185">Reference proteome</keyword>
<evidence type="ECO:0000313" key="3">
    <source>
        <dbReference type="RefSeq" id="XP_005743731.1"/>
    </source>
</evidence>
<sequence>MGQQAKDVDVEALQERSPQRGRCLDNFLVMSISFLFVATTALAVGGAMVVRELRSDMKSLSSPPSVGTPQKQTGDASSPAYKMEKFSYLEAANSKLENSTMQWKSISYGKRTTVGSNFVFDPERHSLTPVQDGAYFMYVELNFTCTSICNASVLTVKVGDKLTCKVELPAGILPVSRKCWTVAQLKNQGMLTHMTVQKGLEDWKLELQSSGFGIFLIDP</sequence>
<name>A0A9Y3RJE6_9CICH</name>
<dbReference type="Proteomes" id="UP000695023">
    <property type="component" value="Unplaced"/>
</dbReference>
<dbReference type="RefSeq" id="XP_005743731.1">
    <property type="nucleotide sequence ID" value="XM_005743674.1"/>
</dbReference>
<feature type="transmembrane region" description="Helical" evidence="1">
    <location>
        <begin position="27"/>
        <end position="50"/>
    </location>
</feature>
<keyword evidence="1" id="KW-0812">Transmembrane</keyword>
<proteinExistence type="predicted"/>
<keyword evidence="1" id="KW-1133">Transmembrane helix</keyword>